<dbReference type="PANTHER" id="PTHR43065:SF46">
    <property type="entry name" value="C4-DICARBOXYLATE TRANSPORT SENSOR PROTEIN DCTB"/>
    <property type="match status" value="1"/>
</dbReference>
<dbReference type="PROSITE" id="PS50110">
    <property type="entry name" value="RESPONSE_REGULATORY"/>
    <property type="match status" value="1"/>
</dbReference>
<evidence type="ECO:0000256" key="1">
    <source>
        <dbReference type="ARBA" id="ARBA00000085"/>
    </source>
</evidence>
<dbReference type="SMART" id="SM00387">
    <property type="entry name" value="HATPase_c"/>
    <property type="match status" value="1"/>
</dbReference>
<dbReference type="PRINTS" id="PR00344">
    <property type="entry name" value="BCTRLSENSOR"/>
</dbReference>
<keyword evidence="7 14" id="KW-0418">Kinase</keyword>
<dbReference type="Gene3D" id="3.40.50.2300">
    <property type="match status" value="1"/>
</dbReference>
<dbReference type="InterPro" id="IPR001789">
    <property type="entry name" value="Sig_transdc_resp-reg_receiver"/>
</dbReference>
<evidence type="ECO:0000256" key="4">
    <source>
        <dbReference type="ARBA" id="ARBA00022553"/>
    </source>
</evidence>
<feature type="domain" description="Histidine kinase" evidence="12">
    <location>
        <begin position="384"/>
        <end position="599"/>
    </location>
</feature>
<dbReference type="Gene3D" id="1.10.287.130">
    <property type="match status" value="1"/>
</dbReference>
<dbReference type="InterPro" id="IPR004358">
    <property type="entry name" value="Sig_transdc_His_kin-like_C"/>
</dbReference>
<dbReference type="SUPFAM" id="SSF55874">
    <property type="entry name" value="ATPase domain of HSP90 chaperone/DNA topoisomerase II/histidine kinase"/>
    <property type="match status" value="1"/>
</dbReference>
<comment type="function">
    <text evidence="10">May play the central regulatory role in sporulation. It may be an element of the effector pathway responsible for the activation of sporulation genes in response to nutritional stress. Spo0A may act in concert with spo0H (a sigma factor) to control the expression of some genes that are critical to the sporulation process.</text>
</comment>
<proteinExistence type="predicted"/>
<dbReference type="SUPFAM" id="SSF52172">
    <property type="entry name" value="CheY-like"/>
    <property type="match status" value="1"/>
</dbReference>
<dbReference type="SMART" id="SM00448">
    <property type="entry name" value="REC"/>
    <property type="match status" value="1"/>
</dbReference>
<evidence type="ECO:0000256" key="11">
    <source>
        <dbReference type="PROSITE-ProRule" id="PRU00169"/>
    </source>
</evidence>
<accession>A0A0A0IHQ2</accession>
<dbReference type="GO" id="GO:0000155">
    <property type="term" value="F:phosphorelay sensor kinase activity"/>
    <property type="evidence" value="ECO:0007669"/>
    <property type="project" value="InterPro"/>
</dbReference>
<dbReference type="PANTHER" id="PTHR43065">
    <property type="entry name" value="SENSOR HISTIDINE KINASE"/>
    <property type="match status" value="1"/>
</dbReference>
<keyword evidence="4 11" id="KW-0597">Phosphoprotein</keyword>
<evidence type="ECO:0000259" key="12">
    <source>
        <dbReference type="PROSITE" id="PS50109"/>
    </source>
</evidence>
<evidence type="ECO:0000256" key="8">
    <source>
        <dbReference type="ARBA" id="ARBA00022840"/>
    </source>
</evidence>
<feature type="domain" description="Response regulatory" evidence="13">
    <location>
        <begin position="619"/>
        <end position="734"/>
    </location>
</feature>
<dbReference type="Pfam" id="PF00512">
    <property type="entry name" value="HisKA"/>
    <property type="match status" value="1"/>
</dbReference>
<dbReference type="CDD" id="cd00082">
    <property type="entry name" value="HisKA"/>
    <property type="match status" value="1"/>
</dbReference>
<evidence type="ECO:0000256" key="9">
    <source>
        <dbReference type="ARBA" id="ARBA00023012"/>
    </source>
</evidence>
<dbReference type="InterPro" id="IPR005467">
    <property type="entry name" value="His_kinase_dom"/>
</dbReference>
<dbReference type="Pfam" id="PF00072">
    <property type="entry name" value="Response_reg"/>
    <property type="match status" value="1"/>
</dbReference>
<name>A0A0A0IHQ2_CLOBO</name>
<evidence type="ECO:0000259" key="13">
    <source>
        <dbReference type="PROSITE" id="PS50110"/>
    </source>
</evidence>
<evidence type="ECO:0000256" key="10">
    <source>
        <dbReference type="ARBA" id="ARBA00024867"/>
    </source>
</evidence>
<dbReference type="SMART" id="SM00388">
    <property type="entry name" value="HisKA"/>
    <property type="match status" value="1"/>
</dbReference>
<dbReference type="InterPro" id="IPR003594">
    <property type="entry name" value="HATPase_dom"/>
</dbReference>
<dbReference type="CDD" id="cd00156">
    <property type="entry name" value="REC"/>
    <property type="match status" value="1"/>
</dbReference>
<dbReference type="Pfam" id="PF02518">
    <property type="entry name" value="HATPase_c"/>
    <property type="match status" value="1"/>
</dbReference>
<feature type="modified residue" description="4-aspartylphosphate" evidence="11">
    <location>
        <position position="671"/>
    </location>
</feature>
<keyword evidence="6" id="KW-0547">Nucleotide-binding</keyword>
<evidence type="ECO:0000313" key="14">
    <source>
        <dbReference type="EMBL" id="KGM99731.1"/>
    </source>
</evidence>
<evidence type="ECO:0000256" key="3">
    <source>
        <dbReference type="ARBA" id="ARBA00018672"/>
    </source>
</evidence>
<reference evidence="14 15" key="1">
    <citation type="submission" date="2014-01" db="EMBL/GenBank/DDBJ databases">
        <title>Plasmidome dynamics in the species complex Clostridium novyi sensu lato converts strains of independent lineages into distinctly different pathogens.</title>
        <authorList>
            <person name="Skarin H."/>
            <person name="Segerman B."/>
        </authorList>
    </citation>
    <scope>NUCLEOTIDE SEQUENCE [LARGE SCALE GENOMIC DNA]</scope>
    <source>
        <strain evidence="14 15">DC5</strain>
    </source>
</reference>
<sequence length="740" mass="86280">MDMRIKNRLYINNQDFILTELPDFIKKKAIKSLDAKKKVIIFTDSIYNNSLKDMFGEFSKYLNENVNYKNLIIEVFDCDEPDLRYPLQFIMNTYNSNNNLFVIWDIKNIVKDKERLHIAINNFKEILNLSEYKDIENLLYIQNRKYDFEFFYEFCKNFDRIIVYNNDKDLIFDDKAEFYKAINFICSCAKLKHQNENLLLFNNTMSNIPTSFHKDDFKENIMNQLIKVCELSFCCLYTSSKAYENIISLDKCYGITKTHRYYLFNDMDFIKFQQDINKYIISSGKSLNLCVDYMNNKVVRDKFLKLNIKCVLGINVQYDNDIKGVIWVGRYEDNVNNMDKDIGYIESMCKTIFCLIQEQKKLFNLKNRFIENEKLRVMGEMAAGIAHDINNILTPIIGSVQLLKDKYSEDNIIQRQLKLIEMCAYDATNIINKLKKITRSSNDNNEVDIFNVNGIIIDAVSLTKNKWFTESILKGIKINISTNLNSKEKIQGNITEIREVIINIISNAVDAIKEQGSIDISTKDEDNFVIIEIKDNGIGINDQIGEKIFEPFFTTKGKRGSGLGLSIVYQIIHSIGGVIHCKSAKDIGTKFVIKVPICNIKKITYNKQLKKDFQYVSKNVLVIDDNVDVRNILFQIIKSITKCKVKVLDPINIDEVEKELKKRNYDIVICDFSMPNVNGIEIAKKVKEINLDTYFCLMTGWIGTLNEESMRFVDEILNKPLTKETIQDFFNRYENICSLN</sequence>
<dbReference type="SUPFAM" id="SSF47384">
    <property type="entry name" value="Homodimeric domain of signal transducing histidine kinase"/>
    <property type="match status" value="1"/>
</dbReference>
<organism evidence="14 15">
    <name type="scientific">Clostridium botulinum C/D str. DC5</name>
    <dbReference type="NCBI Taxonomy" id="1443128"/>
    <lineage>
        <taxon>Bacteria</taxon>
        <taxon>Bacillati</taxon>
        <taxon>Bacillota</taxon>
        <taxon>Clostridia</taxon>
        <taxon>Eubacteriales</taxon>
        <taxon>Clostridiaceae</taxon>
        <taxon>Clostridium</taxon>
    </lineage>
</organism>
<keyword evidence="8" id="KW-0067">ATP-binding</keyword>
<keyword evidence="5" id="KW-0808">Transferase</keyword>
<dbReference type="InterPro" id="IPR036097">
    <property type="entry name" value="HisK_dim/P_sf"/>
</dbReference>
<dbReference type="Proteomes" id="UP000030014">
    <property type="component" value="Unassembled WGS sequence"/>
</dbReference>
<dbReference type="AlphaFoldDB" id="A0A0A0IHQ2"/>
<dbReference type="EMBL" id="JDRY01000030">
    <property type="protein sequence ID" value="KGM99731.1"/>
    <property type="molecule type" value="Genomic_DNA"/>
</dbReference>
<dbReference type="InterPro" id="IPR003661">
    <property type="entry name" value="HisK_dim/P_dom"/>
</dbReference>
<dbReference type="CDD" id="cd00075">
    <property type="entry name" value="HATPase"/>
    <property type="match status" value="1"/>
</dbReference>
<dbReference type="InterPro" id="IPR011006">
    <property type="entry name" value="CheY-like_superfamily"/>
</dbReference>
<evidence type="ECO:0000256" key="7">
    <source>
        <dbReference type="ARBA" id="ARBA00022777"/>
    </source>
</evidence>
<dbReference type="EC" id="2.7.13.3" evidence="2"/>
<dbReference type="Gene3D" id="3.30.565.10">
    <property type="entry name" value="Histidine kinase-like ATPase, C-terminal domain"/>
    <property type="match status" value="1"/>
</dbReference>
<evidence type="ECO:0000256" key="6">
    <source>
        <dbReference type="ARBA" id="ARBA00022741"/>
    </source>
</evidence>
<dbReference type="GO" id="GO:0005524">
    <property type="term" value="F:ATP binding"/>
    <property type="evidence" value="ECO:0007669"/>
    <property type="project" value="UniProtKB-KW"/>
</dbReference>
<evidence type="ECO:0000256" key="5">
    <source>
        <dbReference type="ARBA" id="ARBA00022679"/>
    </source>
</evidence>
<evidence type="ECO:0000256" key="2">
    <source>
        <dbReference type="ARBA" id="ARBA00012438"/>
    </source>
</evidence>
<protein>
    <recommendedName>
        <fullName evidence="3">Stage 0 sporulation protein A homolog</fullName>
        <ecNumber evidence="2">2.7.13.3</ecNumber>
    </recommendedName>
</protein>
<comment type="caution">
    <text evidence="14">The sequence shown here is derived from an EMBL/GenBank/DDBJ whole genome shotgun (WGS) entry which is preliminary data.</text>
</comment>
<comment type="catalytic activity">
    <reaction evidence="1">
        <text>ATP + protein L-histidine = ADP + protein N-phospho-L-histidine.</text>
        <dbReference type="EC" id="2.7.13.3"/>
    </reaction>
</comment>
<gene>
    <name evidence="14" type="ORF">Z955_06090</name>
</gene>
<dbReference type="PROSITE" id="PS50109">
    <property type="entry name" value="HIS_KIN"/>
    <property type="match status" value="1"/>
</dbReference>
<evidence type="ECO:0000313" key="15">
    <source>
        <dbReference type="Proteomes" id="UP000030014"/>
    </source>
</evidence>
<dbReference type="InterPro" id="IPR036890">
    <property type="entry name" value="HATPase_C_sf"/>
</dbReference>
<keyword evidence="9" id="KW-0902">Two-component regulatory system</keyword>